<organism evidence="2 3">
    <name type="scientific">Polynucleobacter aenigmaticus</name>
    <dbReference type="NCBI Taxonomy" id="1743164"/>
    <lineage>
        <taxon>Bacteria</taxon>
        <taxon>Pseudomonadati</taxon>
        <taxon>Pseudomonadota</taxon>
        <taxon>Betaproteobacteria</taxon>
        <taxon>Burkholderiales</taxon>
        <taxon>Burkholderiaceae</taxon>
        <taxon>Polynucleobacter</taxon>
    </lineage>
</organism>
<dbReference type="RefSeq" id="WP_088527134.1">
    <property type="nucleotide sequence ID" value="NZ_NGUO01000007.1"/>
</dbReference>
<dbReference type="EMBL" id="NGUO01000007">
    <property type="protein sequence ID" value="OWS71939.1"/>
    <property type="molecule type" value="Genomic_DNA"/>
</dbReference>
<accession>A0A254PZG1</accession>
<evidence type="ECO:0000313" key="3">
    <source>
        <dbReference type="Proteomes" id="UP000198104"/>
    </source>
</evidence>
<evidence type="ECO:0008006" key="4">
    <source>
        <dbReference type="Google" id="ProtNLM"/>
    </source>
</evidence>
<sequence length="142" mass="16321">MKSWKMRRNCALTPSQLLKFYLALVCLSVTVATGFLFAGVKIILIFTAIELTAVTIGFLVYCRHALDFEEIEISGTRLVVRKFIAYKETVVEFNTRWVRLSQPHEHEKIFFITQNGQCVEIGQFLRREQLKSLIAEIGSYLG</sequence>
<keyword evidence="1" id="KW-0812">Transmembrane</keyword>
<feature type="transmembrane region" description="Helical" evidence="1">
    <location>
        <begin position="43"/>
        <end position="62"/>
    </location>
</feature>
<evidence type="ECO:0000313" key="2">
    <source>
        <dbReference type="EMBL" id="OWS71939.1"/>
    </source>
</evidence>
<feature type="transmembrane region" description="Helical" evidence="1">
    <location>
        <begin position="20"/>
        <end position="37"/>
    </location>
</feature>
<comment type="caution">
    <text evidence="2">The sequence shown here is derived from an EMBL/GenBank/DDBJ whole genome shotgun (WGS) entry which is preliminary data.</text>
</comment>
<proteinExistence type="predicted"/>
<reference evidence="2 3" key="1">
    <citation type="submission" date="2017-05" db="EMBL/GenBank/DDBJ databases">
        <title>Polynucleobacter sp. MWH-K35W1 isolated from the permanently anoxic monimolimnion of a meromictic lake.</title>
        <authorList>
            <person name="Hahn M.W."/>
        </authorList>
    </citation>
    <scope>NUCLEOTIDE SEQUENCE [LARGE SCALE GENOMIC DNA]</scope>
    <source>
        <strain evidence="2 3">MWH-K35W1</strain>
    </source>
</reference>
<dbReference type="AlphaFoldDB" id="A0A254PZG1"/>
<dbReference type="InterPro" id="IPR019253">
    <property type="entry name" value="DUF2244_TM"/>
</dbReference>
<dbReference type="Proteomes" id="UP000198104">
    <property type="component" value="Unassembled WGS sequence"/>
</dbReference>
<keyword evidence="3" id="KW-1185">Reference proteome</keyword>
<protein>
    <recommendedName>
        <fullName evidence="4">DUF2244 domain-containing protein</fullName>
    </recommendedName>
</protein>
<keyword evidence="1" id="KW-1133">Transmembrane helix</keyword>
<dbReference type="OrthoDB" id="9091577at2"/>
<evidence type="ECO:0000256" key="1">
    <source>
        <dbReference type="SAM" id="Phobius"/>
    </source>
</evidence>
<keyword evidence="1" id="KW-0472">Membrane</keyword>
<dbReference type="Pfam" id="PF10003">
    <property type="entry name" value="DUF2244"/>
    <property type="match status" value="1"/>
</dbReference>
<gene>
    <name evidence="2" type="ORF">CBI30_04510</name>
</gene>
<name>A0A254PZG1_9BURK</name>